<proteinExistence type="predicted"/>
<organism evidence="2 3">
    <name type="scientific">Diatrype stigma</name>
    <dbReference type="NCBI Taxonomy" id="117547"/>
    <lineage>
        <taxon>Eukaryota</taxon>
        <taxon>Fungi</taxon>
        <taxon>Dikarya</taxon>
        <taxon>Ascomycota</taxon>
        <taxon>Pezizomycotina</taxon>
        <taxon>Sordariomycetes</taxon>
        <taxon>Xylariomycetidae</taxon>
        <taxon>Xylariales</taxon>
        <taxon>Diatrypaceae</taxon>
        <taxon>Diatrype</taxon>
    </lineage>
</organism>
<accession>A0AAN9VAF9</accession>
<dbReference type="Proteomes" id="UP001320420">
    <property type="component" value="Unassembled WGS sequence"/>
</dbReference>
<comment type="caution">
    <text evidence="2">The sequence shown here is derived from an EMBL/GenBank/DDBJ whole genome shotgun (WGS) entry which is preliminary data.</text>
</comment>
<evidence type="ECO:0000313" key="3">
    <source>
        <dbReference type="Proteomes" id="UP001320420"/>
    </source>
</evidence>
<gene>
    <name evidence="2" type="ORF">SLS62_001352</name>
</gene>
<sequence length="132" mass="13684">MQFPALLAAASALAAASGASAAAIQRDGPRLAQFRIFTAIGCYEGNQGFYTVDRSDTDACHSLANTAPGGGVQSVNLETWNLPAAEGCSFYIYTDASCTEGQREATLNVCNGPPTEGDAWNSWQVSCPAGQA</sequence>
<name>A0AAN9VAF9_9PEZI</name>
<feature type="chain" id="PRO_5043048236" evidence="1">
    <location>
        <begin position="22"/>
        <end position="132"/>
    </location>
</feature>
<evidence type="ECO:0000313" key="2">
    <source>
        <dbReference type="EMBL" id="KAK7756518.1"/>
    </source>
</evidence>
<protein>
    <submittedName>
        <fullName evidence="2">Uncharacterized protein</fullName>
    </submittedName>
</protein>
<dbReference type="AlphaFoldDB" id="A0AAN9VAF9"/>
<keyword evidence="1" id="KW-0732">Signal</keyword>
<dbReference type="EMBL" id="JAKJXP020000006">
    <property type="protein sequence ID" value="KAK7756518.1"/>
    <property type="molecule type" value="Genomic_DNA"/>
</dbReference>
<feature type="signal peptide" evidence="1">
    <location>
        <begin position="1"/>
        <end position="21"/>
    </location>
</feature>
<evidence type="ECO:0000256" key="1">
    <source>
        <dbReference type="SAM" id="SignalP"/>
    </source>
</evidence>
<keyword evidence="3" id="KW-1185">Reference proteome</keyword>
<reference evidence="2 3" key="1">
    <citation type="submission" date="2024-02" db="EMBL/GenBank/DDBJ databases">
        <title>De novo assembly and annotation of 12 fungi associated with fruit tree decline syndrome in Ontario, Canada.</title>
        <authorList>
            <person name="Sulman M."/>
            <person name="Ellouze W."/>
            <person name="Ilyukhin E."/>
        </authorList>
    </citation>
    <scope>NUCLEOTIDE SEQUENCE [LARGE SCALE GENOMIC DNA]</scope>
    <source>
        <strain evidence="2 3">M11/M66-122</strain>
    </source>
</reference>